<evidence type="ECO:0000256" key="3">
    <source>
        <dbReference type="ARBA" id="ARBA00022844"/>
    </source>
</evidence>
<dbReference type="GO" id="GO:0051701">
    <property type="term" value="P:biological process involved in interaction with host"/>
    <property type="evidence" value="ECO:0007669"/>
    <property type="project" value="UniProtKB-ARBA"/>
</dbReference>
<dbReference type="Pfam" id="PF13229">
    <property type="entry name" value="Beta_helix"/>
    <property type="match status" value="1"/>
</dbReference>
<accession>A0A514AAN8</accession>
<name>A0A514AAN8_9CAUD</name>
<dbReference type="Pfam" id="PF12708">
    <property type="entry name" value="Pect-lyase_RHGA_epim"/>
    <property type="match status" value="1"/>
</dbReference>
<dbReference type="Proteomes" id="UP000317352">
    <property type="component" value="Genome"/>
</dbReference>
<dbReference type="InterPro" id="IPR011050">
    <property type="entry name" value="Pectin_lyase_fold/virulence"/>
</dbReference>
<dbReference type="SMART" id="SM00710">
    <property type="entry name" value="PbH1"/>
    <property type="match status" value="9"/>
</dbReference>
<gene>
    <name evidence="6" type="ORF">KAREZI_20</name>
</gene>
<dbReference type="GO" id="GO:0019058">
    <property type="term" value="P:viral life cycle"/>
    <property type="evidence" value="ECO:0007669"/>
    <property type="project" value="UniProtKB-ARBA"/>
</dbReference>
<dbReference type="InterPro" id="IPR024535">
    <property type="entry name" value="RHGA/B-epi-like_pectate_lyase"/>
</dbReference>
<comment type="subcellular location">
    <subcellularLocation>
        <location evidence="1">Virion</location>
    </subcellularLocation>
</comment>
<proteinExistence type="predicted"/>
<dbReference type="InterPro" id="IPR012334">
    <property type="entry name" value="Pectin_lyas_fold"/>
</dbReference>
<keyword evidence="3" id="KW-0946">Virion</keyword>
<feature type="domain" description="Rhamnogalacturonase A/B/Epimerase-like pectate lyase" evidence="4">
    <location>
        <begin position="97"/>
        <end position="316"/>
    </location>
</feature>
<dbReference type="InterPro" id="IPR006626">
    <property type="entry name" value="PbH1"/>
</dbReference>
<dbReference type="SUPFAM" id="SSF51126">
    <property type="entry name" value="Pectin lyase-like"/>
    <property type="match status" value="2"/>
</dbReference>
<evidence type="ECO:0000256" key="2">
    <source>
        <dbReference type="ARBA" id="ARBA00022737"/>
    </source>
</evidence>
<evidence type="ECO:0000313" key="6">
    <source>
        <dbReference type="EMBL" id="QDH50341.1"/>
    </source>
</evidence>
<dbReference type="Gene3D" id="2.160.20.10">
    <property type="entry name" value="Single-stranded right-handed beta-helix, Pectin lyase-like"/>
    <property type="match status" value="1"/>
</dbReference>
<organism evidence="6 7">
    <name type="scientific">Bacillus phage Karezi</name>
    <dbReference type="NCBI Taxonomy" id="2591398"/>
    <lineage>
        <taxon>Viruses</taxon>
        <taxon>Duplodnaviria</taxon>
        <taxon>Heunggongvirae</taxon>
        <taxon>Uroviricota</taxon>
        <taxon>Caudoviricetes</taxon>
        <taxon>Salasmaviridae</taxon>
        <taxon>Tatarstanvirinae</taxon>
        <taxon>Karezivirus</taxon>
        <taxon>Karezivirus karezi</taxon>
    </lineage>
</organism>
<feature type="domain" description="Right handed beta helix" evidence="5">
    <location>
        <begin position="395"/>
        <end position="542"/>
    </location>
</feature>
<keyword evidence="2" id="KW-0677">Repeat</keyword>
<evidence type="ECO:0000313" key="7">
    <source>
        <dbReference type="Proteomes" id="UP000317352"/>
    </source>
</evidence>
<dbReference type="GO" id="GO:0044423">
    <property type="term" value="C:virion component"/>
    <property type="evidence" value="ECO:0007669"/>
    <property type="project" value="UniProtKB-KW"/>
</dbReference>
<keyword evidence="7" id="KW-1185">Reference proteome</keyword>
<dbReference type="PANTHER" id="PTHR22990">
    <property type="entry name" value="F-BOX ONLY PROTEIN"/>
    <property type="match status" value="1"/>
</dbReference>
<evidence type="ECO:0000259" key="5">
    <source>
        <dbReference type="Pfam" id="PF13229"/>
    </source>
</evidence>
<dbReference type="InterPro" id="IPR039448">
    <property type="entry name" value="Beta_helix"/>
</dbReference>
<dbReference type="InterPro" id="IPR051550">
    <property type="entry name" value="SCF-Subunits/Alg-Epimerases"/>
</dbReference>
<evidence type="ECO:0000256" key="1">
    <source>
        <dbReference type="ARBA" id="ARBA00004328"/>
    </source>
</evidence>
<dbReference type="EMBL" id="MN082625">
    <property type="protein sequence ID" value="QDH50341.1"/>
    <property type="molecule type" value="Genomic_DNA"/>
</dbReference>
<sequence>MNDFKFSNRVPNMLPQPYQIDYLPTAMDESLSLLQKVNMLIQMSNAVNTNFNDIVKKWNELVEWVTGKGLHDELQKIINKMLQDGVFGDFFLSLPKNVRYYGAMGDGVTDDTDAIKAAVKGGGVIYVPQGQYKITDTIIVKSDTTFEMHPKARIRLEADAYTAFQTGEDDDCGCRFGYDGEKNIKFIGGTIDCGGSETSGIRSGIFLGHNSNVLIEGVHILNVKEAHHIEINASQFVTVRKSRFGKFFGGRTFSEAIQIDGAFNAEVFPPFGEYDDTVCRNILIEDCRFEDCGAGIGTHNAKTLLFHETIRIENCEFYNMKSHLIRMFNFKESTVRSIKGNGDGAGILMTGCYEVTLDDIRIADMGQNGISIENSTYVNVTNGTVKRTAVGVTVFGGSSNVYIDGLRIESTKNNGVVFNGVSKCKIYNTSINSATGLGVYLLNATDCTLDDVYIDGSTGSALNLTTSNNNYFKRVKVTNPVTGSTAVPAVNVLSGNNNEFVECAASKGSGVATFGLALNSNAGSNNRFIDNTFFSTAFAQVAYVVEKEWRTLDLSNGWSNVSSNYPARYKLNGDTVILNGLLNLGTLGGSDSDSNKAGQIVPLAAPKQAQFKVAGGIGGGVADFARINIYPSGRIAIPVANGLTSVDLNTTIYLR</sequence>
<dbReference type="PANTHER" id="PTHR22990:SF15">
    <property type="entry name" value="F-BOX ONLY PROTEIN 10"/>
    <property type="match status" value="1"/>
</dbReference>
<reference evidence="6 7" key="1">
    <citation type="submission" date="2019-06" db="EMBL/GenBank/DDBJ databases">
        <authorList>
            <person name="Sanders K."/>
            <person name="Barth R."/>
            <person name="Bowles K."/>
            <person name="Glasgow G."/>
            <person name="Gloe M."/>
            <person name="Lewis H."/>
            <person name="McGough T."/>
            <person name="Nutbrown S."/>
            <person name="Romulus S."/>
            <person name="Sergiano J."/>
            <person name="Shin D."/>
            <person name="Suresh M."/>
            <person name="Johnson A."/>
            <person name="Temple L."/>
        </authorList>
    </citation>
    <scope>NUCLEOTIDE SEQUENCE [LARGE SCALE GENOMIC DNA]</scope>
</reference>
<evidence type="ECO:0000259" key="4">
    <source>
        <dbReference type="Pfam" id="PF12708"/>
    </source>
</evidence>
<protein>
    <submittedName>
        <fullName evidence="6">Pre-neck appendage protein</fullName>
    </submittedName>
</protein>